<feature type="domain" description="PucR C-terminal helix-turn-helix" evidence="2">
    <location>
        <begin position="339"/>
        <end position="397"/>
    </location>
</feature>
<dbReference type="InterPro" id="IPR051448">
    <property type="entry name" value="CdaR-like_regulators"/>
</dbReference>
<feature type="compositionally biased region" description="Polar residues" evidence="1">
    <location>
        <begin position="1"/>
        <end position="17"/>
    </location>
</feature>
<dbReference type="AlphaFoldDB" id="A0A8J3QYV9"/>
<sequence>MTHTLDTGQRSRANGHTNPFAAVPRNLATIMRMELPDLAAEIISEIRTTIPEYARPMNGPYGQAIRLGVEQALTAFVDQVANPGGPHDTRDEVCRRLGQYEAHEGRSLDSLQAAYRIGTRVAWHRVMKVAQQYNLSLTIISLLADALFDYMDELAALSRQGYMEAQARSADVLEHWRRRLLRLILERPPAPSTAIVELAGLACWPVPDQVTMVATRPLPYDKSLLDTDVLAELDAVEPHLLIPGPLTEQRAAMLEVGLAGSRIAVGPAVSLASAAESLRWSRQALALAEDGRIEAGRVVLCEEHLVELLLLSDTALVDQIAKRELGALDGMSAHRRQRLTETLAAWLDSRGSAARMAEKMAIHPQTVRYRMRQVEQVFGDQLEDPESRFALDLVMRAGRLRERPTRAANRKRN</sequence>
<reference evidence="4" key="1">
    <citation type="submission" date="2021-01" db="EMBL/GenBank/DDBJ databases">
        <title>Whole genome shotgun sequence of Rugosimonospora africana NBRC 104875.</title>
        <authorList>
            <person name="Komaki H."/>
            <person name="Tamura T."/>
        </authorList>
    </citation>
    <scope>NUCLEOTIDE SEQUENCE</scope>
    <source>
        <strain evidence="4">NBRC 104875</strain>
    </source>
</reference>
<protein>
    <submittedName>
        <fullName evidence="4">Fis family transcriptional regulator</fullName>
    </submittedName>
</protein>
<dbReference type="Pfam" id="PF25906">
    <property type="entry name" value="PucR-like_N"/>
    <property type="match status" value="1"/>
</dbReference>
<name>A0A8J3QYV9_9ACTN</name>
<dbReference type="RefSeq" id="WP_239134126.1">
    <property type="nucleotide sequence ID" value="NZ_BONZ01000067.1"/>
</dbReference>
<dbReference type="Gene3D" id="1.10.10.2840">
    <property type="entry name" value="PucR C-terminal helix-turn-helix domain"/>
    <property type="match status" value="1"/>
</dbReference>
<comment type="caution">
    <text evidence="4">The sequence shown here is derived from an EMBL/GenBank/DDBJ whole genome shotgun (WGS) entry which is preliminary data.</text>
</comment>
<dbReference type="Proteomes" id="UP000642748">
    <property type="component" value="Unassembled WGS sequence"/>
</dbReference>
<dbReference type="Pfam" id="PF13556">
    <property type="entry name" value="HTH_30"/>
    <property type="match status" value="1"/>
</dbReference>
<dbReference type="PANTHER" id="PTHR33744:SF1">
    <property type="entry name" value="DNA-BINDING TRANSCRIPTIONAL ACTIVATOR ADER"/>
    <property type="match status" value="1"/>
</dbReference>
<dbReference type="EMBL" id="BONZ01000067">
    <property type="protein sequence ID" value="GIH18413.1"/>
    <property type="molecule type" value="Genomic_DNA"/>
</dbReference>
<feature type="region of interest" description="Disordered" evidence="1">
    <location>
        <begin position="1"/>
        <end position="20"/>
    </location>
</feature>
<evidence type="ECO:0000256" key="1">
    <source>
        <dbReference type="SAM" id="MobiDB-lite"/>
    </source>
</evidence>
<dbReference type="InterPro" id="IPR042070">
    <property type="entry name" value="PucR_C-HTH_sf"/>
</dbReference>
<keyword evidence="5" id="KW-1185">Reference proteome</keyword>
<accession>A0A8J3QYV9</accession>
<evidence type="ECO:0000313" key="5">
    <source>
        <dbReference type="Proteomes" id="UP000642748"/>
    </source>
</evidence>
<organism evidence="4 5">
    <name type="scientific">Rugosimonospora africana</name>
    <dbReference type="NCBI Taxonomy" id="556532"/>
    <lineage>
        <taxon>Bacteria</taxon>
        <taxon>Bacillati</taxon>
        <taxon>Actinomycetota</taxon>
        <taxon>Actinomycetes</taxon>
        <taxon>Micromonosporales</taxon>
        <taxon>Micromonosporaceae</taxon>
        <taxon>Rugosimonospora</taxon>
    </lineage>
</organism>
<evidence type="ECO:0000259" key="2">
    <source>
        <dbReference type="Pfam" id="PF13556"/>
    </source>
</evidence>
<dbReference type="InterPro" id="IPR058663">
    <property type="entry name" value="PucR-like_N"/>
</dbReference>
<evidence type="ECO:0000259" key="3">
    <source>
        <dbReference type="Pfam" id="PF25906"/>
    </source>
</evidence>
<proteinExistence type="predicted"/>
<evidence type="ECO:0000313" key="4">
    <source>
        <dbReference type="EMBL" id="GIH18413.1"/>
    </source>
</evidence>
<dbReference type="InterPro" id="IPR025736">
    <property type="entry name" value="PucR_C-HTH_dom"/>
</dbReference>
<dbReference type="PANTHER" id="PTHR33744">
    <property type="entry name" value="CARBOHYDRATE DIACID REGULATOR"/>
    <property type="match status" value="1"/>
</dbReference>
<feature type="domain" description="PucR-like N-terminal" evidence="3">
    <location>
        <begin position="20"/>
        <end position="185"/>
    </location>
</feature>
<gene>
    <name evidence="4" type="ORF">Raf01_65850</name>
</gene>